<keyword evidence="2" id="KW-1185">Reference proteome</keyword>
<organism evidence="1 2">
    <name type="scientific">Dipteronia sinensis</name>
    <dbReference type="NCBI Taxonomy" id="43782"/>
    <lineage>
        <taxon>Eukaryota</taxon>
        <taxon>Viridiplantae</taxon>
        <taxon>Streptophyta</taxon>
        <taxon>Embryophyta</taxon>
        <taxon>Tracheophyta</taxon>
        <taxon>Spermatophyta</taxon>
        <taxon>Magnoliopsida</taxon>
        <taxon>eudicotyledons</taxon>
        <taxon>Gunneridae</taxon>
        <taxon>Pentapetalae</taxon>
        <taxon>rosids</taxon>
        <taxon>malvids</taxon>
        <taxon>Sapindales</taxon>
        <taxon>Sapindaceae</taxon>
        <taxon>Hippocastanoideae</taxon>
        <taxon>Acereae</taxon>
        <taxon>Dipteronia</taxon>
    </lineage>
</organism>
<name>A0AAE0AR36_9ROSI</name>
<dbReference type="EMBL" id="JANJYJ010000003">
    <property type="protein sequence ID" value="KAK3222661.1"/>
    <property type="molecule type" value="Genomic_DNA"/>
</dbReference>
<gene>
    <name evidence="1" type="ORF">Dsin_009686</name>
</gene>
<proteinExistence type="predicted"/>
<evidence type="ECO:0000313" key="2">
    <source>
        <dbReference type="Proteomes" id="UP001281410"/>
    </source>
</evidence>
<dbReference type="AlphaFoldDB" id="A0AAE0AR36"/>
<protein>
    <submittedName>
        <fullName evidence="1">Uncharacterized protein</fullName>
    </submittedName>
</protein>
<dbReference type="Proteomes" id="UP001281410">
    <property type="component" value="Unassembled WGS sequence"/>
</dbReference>
<comment type="caution">
    <text evidence="1">The sequence shown here is derived from an EMBL/GenBank/DDBJ whole genome shotgun (WGS) entry which is preliminary data.</text>
</comment>
<sequence length="117" mass="13682">MGWEGTANDSRVFLDAVGRQENGFPHPNEEVNDIIYVIMKEKNVHQEVQMSYLIIDIHRYEMQRLVPITCCVLHNFIRSQGRGDRMFREYENEDILIDEDGEGRPIPNIDLSPSNVY</sequence>
<accession>A0AAE0AR36</accession>
<reference evidence="1" key="1">
    <citation type="journal article" date="2023" name="Plant J.">
        <title>Genome sequences and population genomics provide insights into the demographic history, inbreeding, and mutation load of two 'living fossil' tree species of Dipteronia.</title>
        <authorList>
            <person name="Feng Y."/>
            <person name="Comes H.P."/>
            <person name="Chen J."/>
            <person name="Zhu S."/>
            <person name="Lu R."/>
            <person name="Zhang X."/>
            <person name="Li P."/>
            <person name="Qiu J."/>
            <person name="Olsen K.M."/>
            <person name="Qiu Y."/>
        </authorList>
    </citation>
    <scope>NUCLEOTIDE SEQUENCE</scope>
    <source>
        <strain evidence="1">NBL</strain>
    </source>
</reference>
<evidence type="ECO:0000313" key="1">
    <source>
        <dbReference type="EMBL" id="KAK3222661.1"/>
    </source>
</evidence>